<dbReference type="InterPro" id="IPR000953">
    <property type="entry name" value="Chromo/chromo_shadow_dom"/>
</dbReference>
<evidence type="ECO:0000256" key="1">
    <source>
        <dbReference type="ARBA" id="ARBA00011353"/>
    </source>
</evidence>
<name>A0A8H6J497_9PEZI</name>
<dbReference type="Pfam" id="PF00385">
    <property type="entry name" value="Chromo"/>
    <property type="match status" value="1"/>
</dbReference>
<dbReference type="Proteomes" id="UP000652219">
    <property type="component" value="Unassembled WGS sequence"/>
</dbReference>
<evidence type="ECO:0000313" key="4">
    <source>
        <dbReference type="EMBL" id="KAF6805740.1"/>
    </source>
</evidence>
<evidence type="ECO:0000256" key="2">
    <source>
        <dbReference type="SAM" id="MobiDB-lite"/>
    </source>
</evidence>
<protein>
    <recommendedName>
        <fullName evidence="3">Chromo domain-containing protein</fullName>
    </recommendedName>
</protein>
<feature type="compositionally biased region" description="Polar residues" evidence="2">
    <location>
        <begin position="323"/>
        <end position="338"/>
    </location>
</feature>
<dbReference type="AlphaFoldDB" id="A0A8H6J497"/>
<feature type="region of interest" description="Disordered" evidence="2">
    <location>
        <begin position="322"/>
        <end position="369"/>
    </location>
</feature>
<dbReference type="InterPro" id="IPR016197">
    <property type="entry name" value="Chromo-like_dom_sf"/>
</dbReference>
<accession>A0A8H6J497</accession>
<feature type="domain" description="Chromo" evidence="3">
    <location>
        <begin position="94"/>
        <end position="156"/>
    </location>
</feature>
<evidence type="ECO:0000259" key="3">
    <source>
        <dbReference type="PROSITE" id="PS50013"/>
    </source>
</evidence>
<proteinExistence type="predicted"/>
<dbReference type="CDD" id="cd00024">
    <property type="entry name" value="CD_CSD"/>
    <property type="match status" value="1"/>
</dbReference>
<keyword evidence="5" id="KW-1185">Reference proteome</keyword>
<organism evidence="4 5">
    <name type="scientific">Colletotrichum sojae</name>
    <dbReference type="NCBI Taxonomy" id="2175907"/>
    <lineage>
        <taxon>Eukaryota</taxon>
        <taxon>Fungi</taxon>
        <taxon>Dikarya</taxon>
        <taxon>Ascomycota</taxon>
        <taxon>Pezizomycotina</taxon>
        <taxon>Sordariomycetes</taxon>
        <taxon>Hypocreomycetidae</taxon>
        <taxon>Glomerellales</taxon>
        <taxon>Glomerellaceae</taxon>
        <taxon>Colletotrichum</taxon>
        <taxon>Colletotrichum orchidearum species complex</taxon>
    </lineage>
</organism>
<dbReference type="Gene3D" id="2.40.50.40">
    <property type="match status" value="1"/>
</dbReference>
<gene>
    <name evidence="4" type="ORF">CSOJ01_09308</name>
</gene>
<dbReference type="InterPro" id="IPR023780">
    <property type="entry name" value="Chromo_domain"/>
</dbReference>
<feature type="region of interest" description="Disordered" evidence="2">
    <location>
        <begin position="155"/>
        <end position="194"/>
    </location>
</feature>
<sequence length="369" mass="41105">MTDVVDILPSSIQEFRNGTIIRHGVNNETAKVTLWWRPNDSHDDPKPHADSPFGSDHIRSIREEVAQLIDEEKVLSYWASFPGGRDAAVQTCAYHVFSVLDHRRETRRRLLKIQWVGYPSIEPHATWEPIRSILNAAREIVTDYLDTHCLTQDLRQKAAPKKSRAKKKSNGVARKKNVSLRRPRKQPKLSTPAVDDGYKAERMIAEGQTVEKLTAEVGALSHSLQTVTSTLEALQAKVDRLQRSSSVVPGPPAPASRLTDEDRAWVREMISVSTREAARDAASQAAREAVNGFLSSYLHPGASLSLETLAGVAALHGAVDRSMSGTSREYNRNPTPSATEPYRTAYQDSPRASRTDRLPFPYRLQTGRA</sequence>
<dbReference type="PROSITE" id="PS50013">
    <property type="entry name" value="CHROMO_2"/>
    <property type="match status" value="1"/>
</dbReference>
<reference evidence="4 5" key="1">
    <citation type="journal article" date="2020" name="Phytopathology">
        <title>Genome Sequence Resources of Colletotrichum truncatum, C. plurivorum, C. musicola, and C. sojae: Four Species Pathogenic to Soybean (Glycine max).</title>
        <authorList>
            <person name="Rogerio F."/>
            <person name="Boufleur T.R."/>
            <person name="Ciampi-Guillardi M."/>
            <person name="Sukno S.A."/>
            <person name="Thon M.R."/>
            <person name="Massola Junior N.S."/>
            <person name="Baroncelli R."/>
        </authorList>
    </citation>
    <scope>NUCLEOTIDE SEQUENCE [LARGE SCALE GENOMIC DNA]</scope>
    <source>
        <strain evidence="4 5">LFN0009</strain>
    </source>
</reference>
<dbReference type="SUPFAM" id="SSF54160">
    <property type="entry name" value="Chromo domain-like"/>
    <property type="match status" value="1"/>
</dbReference>
<comment type="subunit">
    <text evidence="1">Component of the NuA4 histone acetyltransferase complex.</text>
</comment>
<dbReference type="EMBL" id="WIGN01000175">
    <property type="protein sequence ID" value="KAF6805740.1"/>
    <property type="molecule type" value="Genomic_DNA"/>
</dbReference>
<dbReference type="GO" id="GO:0006338">
    <property type="term" value="P:chromatin remodeling"/>
    <property type="evidence" value="ECO:0007669"/>
    <property type="project" value="UniProtKB-ARBA"/>
</dbReference>
<evidence type="ECO:0000313" key="5">
    <source>
        <dbReference type="Proteomes" id="UP000652219"/>
    </source>
</evidence>
<comment type="caution">
    <text evidence="4">The sequence shown here is derived from an EMBL/GenBank/DDBJ whole genome shotgun (WGS) entry which is preliminary data.</text>
</comment>
<feature type="compositionally biased region" description="Basic residues" evidence="2">
    <location>
        <begin position="158"/>
        <end position="187"/>
    </location>
</feature>